<gene>
    <name evidence="2" type="ORF">HRJ53_16055</name>
</gene>
<feature type="domain" description="Bacterial Ig-like" evidence="1">
    <location>
        <begin position="299"/>
        <end position="389"/>
    </location>
</feature>
<evidence type="ECO:0000313" key="3">
    <source>
        <dbReference type="Proteomes" id="UP000567293"/>
    </source>
</evidence>
<dbReference type="EMBL" id="JACDQQ010001540">
    <property type="protein sequence ID" value="MBA0086494.1"/>
    <property type="molecule type" value="Genomic_DNA"/>
</dbReference>
<dbReference type="InterPro" id="IPR032109">
    <property type="entry name" value="Big_3_5"/>
</dbReference>
<feature type="domain" description="Bacterial Ig-like" evidence="1">
    <location>
        <begin position="7"/>
        <end position="93"/>
    </location>
</feature>
<keyword evidence="3" id="KW-1185">Reference proteome</keyword>
<dbReference type="Pfam" id="PF16640">
    <property type="entry name" value="Big_3_5"/>
    <property type="match status" value="8"/>
</dbReference>
<dbReference type="AlphaFoldDB" id="A0A7V8NS23"/>
<evidence type="ECO:0000313" key="2">
    <source>
        <dbReference type="EMBL" id="MBA0086494.1"/>
    </source>
</evidence>
<feature type="domain" description="Bacterial Ig-like" evidence="1">
    <location>
        <begin position="593"/>
        <end position="675"/>
    </location>
</feature>
<feature type="non-terminal residue" evidence="2">
    <location>
        <position position="1"/>
    </location>
</feature>
<feature type="non-terminal residue" evidence="2">
    <location>
        <position position="783"/>
    </location>
</feature>
<feature type="domain" description="Bacterial Ig-like" evidence="1">
    <location>
        <begin position="203"/>
        <end position="289"/>
    </location>
</feature>
<feature type="domain" description="Bacterial Ig-like" evidence="1">
    <location>
        <begin position="399"/>
        <end position="485"/>
    </location>
</feature>
<sequence>TSTTAVSASPNPATFGQTVTLAATVQPSVGSSISGTVTFLDGSTTLGTATLSSNAAQLTVSSLALGSHTIAAVYGGNTNFAGSTSAALTETVSQAPTTVTITSSLNPATFGQGVPFVATVQPSSGGAVTGSVTFYDGTSVLATASVVNNNSQHNVVQLLAAGLLGGTHSITVVYSGDANYTGSTSSALTETVNPASSTTSIAVSQNPATFGQAVTLTASVTPSIGGDQASGAVTFYDGTTPLGAANLSNNSAQFSVSPFAVGSHSLTAKYAGDANFAGSTSSVLSETVNQSSTTTTLVSNLNPAVFGQAVPFVATVQPASGGAVTGSVTFYDGTNVLGTASVVNNNNQQNIAQLTAAGLLGGTHSITAVYSGDANYTGSTSSALTETVNAASSTVSIATSQNPATFGQSITLTASVTPSISGDQASGTVTFYDGVTSLGAANLSSNSAQLSVSNLAIGSHSITAKYAGDANFAGSTSPALSETVNPVTTTTALASSLNPASAGQGVAFTATVQAGAGNSATGTVTFLDGSATLGTATLSSGSAQFTTSSLALGSHSITAVYGGSTNFASSTSAALSQTINQVTTTTTLVSGLNPAPAGQSVTFTATVQAGAGNSATGIVTFLDGSTTLDTAIVSSGSAQFATSSLAPGSHSLSAVYGGSTDFAGSTSAVLTETVNQITTTTTLASSVNPALAGQSVTFTATVQAGAGNSATGTITFLDGSTTLGTASVSNNSAQFTTTTLAAGSHAITAAYGGSTNFVGSTSSALTETVNQSSTTTTLVSSLN</sequence>
<name>A0A7V8NS23_9BACT</name>
<comment type="caution">
    <text evidence="2">The sequence shown here is derived from an EMBL/GenBank/DDBJ whole genome shotgun (WGS) entry which is preliminary data.</text>
</comment>
<feature type="domain" description="Bacterial Ig-like" evidence="1">
    <location>
        <begin position="102"/>
        <end position="193"/>
    </location>
</feature>
<dbReference type="Gene3D" id="2.60.40.10">
    <property type="entry name" value="Immunoglobulins"/>
    <property type="match status" value="8"/>
</dbReference>
<feature type="domain" description="Bacterial Ig-like" evidence="1">
    <location>
        <begin position="495"/>
        <end position="580"/>
    </location>
</feature>
<dbReference type="Proteomes" id="UP000567293">
    <property type="component" value="Unassembled WGS sequence"/>
</dbReference>
<proteinExistence type="predicted"/>
<protein>
    <submittedName>
        <fullName evidence="2">Ig-like domain repeat protein</fullName>
    </submittedName>
</protein>
<feature type="domain" description="Bacterial Ig-like" evidence="1">
    <location>
        <begin position="685"/>
        <end position="770"/>
    </location>
</feature>
<accession>A0A7V8NS23</accession>
<organism evidence="2 3">
    <name type="scientific">Candidatus Acidiferrum panamense</name>
    <dbReference type="NCBI Taxonomy" id="2741543"/>
    <lineage>
        <taxon>Bacteria</taxon>
        <taxon>Pseudomonadati</taxon>
        <taxon>Acidobacteriota</taxon>
        <taxon>Terriglobia</taxon>
        <taxon>Candidatus Acidiferrales</taxon>
        <taxon>Candidatus Acidiferrum</taxon>
    </lineage>
</organism>
<dbReference type="InterPro" id="IPR013783">
    <property type="entry name" value="Ig-like_fold"/>
</dbReference>
<reference evidence="2" key="1">
    <citation type="submission" date="2020-06" db="EMBL/GenBank/DDBJ databases">
        <title>Legume-microbial interactions unlock mineral nutrients during tropical forest succession.</title>
        <authorList>
            <person name="Epihov D.Z."/>
        </authorList>
    </citation>
    <scope>NUCLEOTIDE SEQUENCE [LARGE SCALE GENOMIC DNA]</scope>
    <source>
        <strain evidence="2">Pan2503</strain>
    </source>
</reference>
<evidence type="ECO:0000259" key="1">
    <source>
        <dbReference type="Pfam" id="PF16640"/>
    </source>
</evidence>